<sequence length="227" mass="26197">MAAEMQASDVQLKLENGTYSLMKTPLVLAVDHSNQVHLHKDGPNQDVIKCLQGLDDWSRDKVPTQKLKASSFGDYEFSLGIIHSRHFESREKLDSLYSQEWQYSEPFDPNKKVETVEKITFQKALELLTVTISCNMDYYLANYEEMEKDLGRKLVNFDRDDEKLVKGLEQELFYNQVVKIIGGSVDDDRATSSVMLKNFRNLFYDGNDTFATAEHGEHYLIFHHLTS</sequence>
<organism evidence="1 2">
    <name type="scientific">Hyalella azteca</name>
    <name type="common">Amphipod</name>
    <dbReference type="NCBI Taxonomy" id="294128"/>
    <lineage>
        <taxon>Eukaryota</taxon>
        <taxon>Metazoa</taxon>
        <taxon>Ecdysozoa</taxon>
        <taxon>Arthropoda</taxon>
        <taxon>Crustacea</taxon>
        <taxon>Multicrustacea</taxon>
        <taxon>Malacostraca</taxon>
        <taxon>Eumalacostraca</taxon>
        <taxon>Peracarida</taxon>
        <taxon>Amphipoda</taxon>
        <taxon>Senticaudata</taxon>
        <taxon>Talitrida</taxon>
        <taxon>Talitroidea</taxon>
        <taxon>Hyalellidae</taxon>
        <taxon>Hyalella</taxon>
    </lineage>
</organism>
<dbReference type="AlphaFoldDB" id="A0A8B7NKA0"/>
<evidence type="ECO:0000313" key="2">
    <source>
        <dbReference type="RefSeq" id="XP_018014083.1"/>
    </source>
</evidence>
<evidence type="ECO:0000313" key="1">
    <source>
        <dbReference type="Proteomes" id="UP000694843"/>
    </source>
</evidence>
<dbReference type="Proteomes" id="UP000694843">
    <property type="component" value="Unplaced"/>
</dbReference>
<dbReference type="KEGG" id="hazt:108671116"/>
<dbReference type="OrthoDB" id="10012661at2759"/>
<name>A0A8B7NKA0_HYAAZ</name>
<keyword evidence="1" id="KW-1185">Reference proteome</keyword>
<accession>A0A8B7NKA0</accession>
<gene>
    <name evidence="2" type="primary">LOC108671116</name>
</gene>
<proteinExistence type="predicted"/>
<dbReference type="GeneID" id="108671116"/>
<dbReference type="RefSeq" id="XP_018014083.1">
    <property type="nucleotide sequence ID" value="XM_018158594.2"/>
</dbReference>
<protein>
    <submittedName>
        <fullName evidence="2">Uncharacterized protein LOC108671116</fullName>
    </submittedName>
</protein>
<reference evidence="2" key="1">
    <citation type="submission" date="2025-08" db="UniProtKB">
        <authorList>
            <consortium name="RefSeq"/>
        </authorList>
    </citation>
    <scope>IDENTIFICATION</scope>
    <source>
        <tissue evidence="2">Whole organism</tissue>
    </source>
</reference>